<feature type="transmembrane region" description="Helical" evidence="6">
    <location>
        <begin position="20"/>
        <end position="43"/>
    </location>
</feature>
<dbReference type="KEGG" id="ery:CP97_12380"/>
<dbReference type="InterPro" id="IPR018076">
    <property type="entry name" value="T2SS_GspF_dom"/>
</dbReference>
<dbReference type="EMBL" id="CP011310">
    <property type="protein sequence ID" value="AKQ43433.2"/>
    <property type="molecule type" value="Genomic_DNA"/>
</dbReference>
<comment type="subcellular location">
    <subcellularLocation>
        <location evidence="1">Cell membrane</location>
        <topology evidence="1">Multi-pass membrane protein</topology>
    </subcellularLocation>
</comment>
<evidence type="ECO:0000256" key="1">
    <source>
        <dbReference type="ARBA" id="ARBA00004651"/>
    </source>
</evidence>
<keyword evidence="5 6" id="KW-0472">Membrane</keyword>
<sequence length="342" mass="37476">METMIMMAPSQSPTLLGVDIVLVGSVLAGMAAAAILLAIYAAVTVKDPMAKRVKALNERRNELKSGMLTQTAKKRQSLVRKTDTTEKVKDTLAGMKVLQESQIKDVQQKLAQAGYRNKEFAVVVIFARMVLPVVLGLAGVVMFYWTDMFPDWSNFKRFMGFAVMVVAGYKGPEVYLKNIATKRTKMIQKGLPDALDLLVICAEAGLTVDSAFNRVAKELGRAYPELGDEFALTAIELAFLTERRQAFENLAYRVDLDAVRGVVTTMIQTERYGTPLASALRVLSAEFRNERMMRAEEKAARLPAIMTVPLILFILPVLFIVILGPAACSIADAFAGDGPGSN</sequence>
<accession>A0A0H4W1N2</accession>
<evidence type="ECO:0000256" key="4">
    <source>
        <dbReference type="ARBA" id="ARBA00022989"/>
    </source>
</evidence>
<gene>
    <name evidence="8" type="ORF">CP97_12380</name>
</gene>
<dbReference type="GO" id="GO:0005886">
    <property type="term" value="C:plasma membrane"/>
    <property type="evidence" value="ECO:0007669"/>
    <property type="project" value="UniProtKB-SubCell"/>
</dbReference>
<feature type="transmembrane region" description="Helical" evidence="6">
    <location>
        <begin position="158"/>
        <end position="176"/>
    </location>
</feature>
<reference evidence="8 9" key="1">
    <citation type="journal article" date="2015" name="Int. J. Syst. Evol. Microbiol.">
        <title>Erythrobacter atlanticus sp. nov., a bacterium from ocean sediment able to degrade polycyclic aromatic hydrocarbons.</title>
        <authorList>
            <person name="Zhuang L."/>
            <person name="Liu Y."/>
            <person name="Wang L."/>
            <person name="Wang W."/>
            <person name="Shao Z."/>
        </authorList>
    </citation>
    <scope>NUCLEOTIDE SEQUENCE [LARGE SCALE GENOMIC DNA]</scope>
    <source>
        <strain evidence="9">s21-N3</strain>
    </source>
</reference>
<keyword evidence="3 6" id="KW-0812">Transmembrane</keyword>
<evidence type="ECO:0000256" key="6">
    <source>
        <dbReference type="SAM" id="Phobius"/>
    </source>
</evidence>
<dbReference type="PANTHER" id="PTHR35007">
    <property type="entry name" value="INTEGRAL MEMBRANE PROTEIN-RELATED"/>
    <property type="match status" value="1"/>
</dbReference>
<feature type="domain" description="Type II secretion system protein GspF" evidence="7">
    <location>
        <begin position="195"/>
        <end position="323"/>
    </location>
</feature>
<reference evidence="9" key="2">
    <citation type="submission" date="2015-04" db="EMBL/GenBank/DDBJ databases">
        <title>The complete genome sequence of Erythrobacter sp. s21-N3.</title>
        <authorList>
            <person name="Zhuang L."/>
            <person name="Liu Y."/>
            <person name="Shao Z."/>
        </authorList>
    </citation>
    <scope>NUCLEOTIDE SEQUENCE [LARGE SCALE GENOMIC DNA]</scope>
    <source>
        <strain evidence="9">s21-N3</strain>
    </source>
</reference>
<evidence type="ECO:0000259" key="7">
    <source>
        <dbReference type="Pfam" id="PF00482"/>
    </source>
</evidence>
<evidence type="ECO:0000313" key="8">
    <source>
        <dbReference type="EMBL" id="AKQ43433.2"/>
    </source>
</evidence>
<evidence type="ECO:0000256" key="2">
    <source>
        <dbReference type="ARBA" id="ARBA00022475"/>
    </source>
</evidence>
<keyword evidence="2" id="KW-1003">Cell membrane</keyword>
<keyword evidence="4 6" id="KW-1133">Transmembrane helix</keyword>
<proteinExistence type="predicted"/>
<evidence type="ECO:0000256" key="5">
    <source>
        <dbReference type="ARBA" id="ARBA00023136"/>
    </source>
</evidence>
<feature type="transmembrane region" description="Helical" evidence="6">
    <location>
        <begin position="302"/>
        <end position="324"/>
    </location>
</feature>
<keyword evidence="9" id="KW-1185">Reference proteome</keyword>
<dbReference type="STRING" id="1648404.CP97_12380"/>
<dbReference type="Pfam" id="PF00482">
    <property type="entry name" value="T2SSF"/>
    <property type="match status" value="1"/>
</dbReference>
<evidence type="ECO:0000256" key="3">
    <source>
        <dbReference type="ARBA" id="ARBA00022692"/>
    </source>
</evidence>
<dbReference type="Proteomes" id="UP000059113">
    <property type="component" value="Chromosome"/>
</dbReference>
<dbReference type="PANTHER" id="PTHR35007:SF2">
    <property type="entry name" value="PILUS ASSEMBLE PROTEIN"/>
    <property type="match status" value="1"/>
</dbReference>
<evidence type="ECO:0000313" key="9">
    <source>
        <dbReference type="Proteomes" id="UP000059113"/>
    </source>
</evidence>
<organism evidence="8 9">
    <name type="scientific">Aurantiacibacter atlanticus</name>
    <dbReference type="NCBI Taxonomy" id="1648404"/>
    <lineage>
        <taxon>Bacteria</taxon>
        <taxon>Pseudomonadati</taxon>
        <taxon>Pseudomonadota</taxon>
        <taxon>Alphaproteobacteria</taxon>
        <taxon>Sphingomonadales</taxon>
        <taxon>Erythrobacteraceae</taxon>
        <taxon>Aurantiacibacter</taxon>
    </lineage>
</organism>
<feature type="transmembrane region" description="Helical" evidence="6">
    <location>
        <begin position="120"/>
        <end position="146"/>
    </location>
</feature>
<dbReference type="AlphaFoldDB" id="A0A0H4W1N2"/>
<protein>
    <recommendedName>
        <fullName evidence="7">Type II secretion system protein GspF domain-containing protein</fullName>
    </recommendedName>
</protein>
<name>A0A0H4W1N2_9SPHN</name>